<evidence type="ECO:0000256" key="1">
    <source>
        <dbReference type="SAM" id="MobiDB-lite"/>
    </source>
</evidence>
<keyword evidence="4" id="KW-1185">Reference proteome</keyword>
<dbReference type="Pfam" id="PF03078">
    <property type="entry name" value="ATHILA"/>
    <property type="match status" value="1"/>
</dbReference>
<proteinExistence type="predicted"/>
<evidence type="ECO:0000313" key="4">
    <source>
        <dbReference type="Proteomes" id="UP000467841"/>
    </source>
</evidence>
<comment type="caution">
    <text evidence="3">The sequence shown here is derived from an EMBL/GenBank/DDBJ whole genome shotgun (WGS) entry which is preliminary data.</text>
</comment>
<dbReference type="Proteomes" id="UP000467841">
    <property type="component" value="Unassembled WGS sequence"/>
</dbReference>
<feature type="compositionally biased region" description="Basic and acidic residues" evidence="1">
    <location>
        <begin position="119"/>
        <end position="149"/>
    </location>
</feature>
<feature type="domain" description="Arabidopsis retrotransposon Orf1 C-terminal" evidence="2">
    <location>
        <begin position="123"/>
        <end position="227"/>
    </location>
</feature>
<evidence type="ECO:0000313" key="3">
    <source>
        <dbReference type="EMBL" id="CAA7059699.1"/>
    </source>
</evidence>
<name>A0A6D2L271_9BRAS</name>
<dbReference type="EMBL" id="CACVBM020001794">
    <property type="protein sequence ID" value="CAA7059699.1"/>
    <property type="molecule type" value="Genomic_DNA"/>
</dbReference>
<sequence length="232" mass="26854">MTRESLPRFSKREMMCSLQLKAQAIPWEAEVSLVRTIQGQGSVALWSHHPSEQQWSRVHGWSKRELRVSRGVGNGQFYQGHCLSQCKDNCPINSFDSNLSLTGYNGKNEVHNKPVQSEDVERAREEKREGKKKMEYSGKRKKGAVKESAPKWPETAGQEWTTHDPRPYGVQERIRILRRMQFMSMRYPHPETIKELGIEEDVNDILYYTELGEFTKLALPAYREPAMSSSRP</sequence>
<dbReference type="AlphaFoldDB" id="A0A6D2L271"/>
<organism evidence="3 4">
    <name type="scientific">Microthlaspi erraticum</name>
    <dbReference type="NCBI Taxonomy" id="1685480"/>
    <lineage>
        <taxon>Eukaryota</taxon>
        <taxon>Viridiplantae</taxon>
        <taxon>Streptophyta</taxon>
        <taxon>Embryophyta</taxon>
        <taxon>Tracheophyta</taxon>
        <taxon>Spermatophyta</taxon>
        <taxon>Magnoliopsida</taxon>
        <taxon>eudicotyledons</taxon>
        <taxon>Gunneridae</taxon>
        <taxon>Pentapetalae</taxon>
        <taxon>rosids</taxon>
        <taxon>malvids</taxon>
        <taxon>Brassicales</taxon>
        <taxon>Brassicaceae</taxon>
        <taxon>Coluteocarpeae</taxon>
        <taxon>Microthlaspi</taxon>
    </lineage>
</organism>
<evidence type="ECO:0000259" key="2">
    <source>
        <dbReference type="Pfam" id="PF03078"/>
    </source>
</evidence>
<protein>
    <recommendedName>
        <fullName evidence="2">Arabidopsis retrotransposon Orf1 C-terminal domain-containing protein</fullName>
    </recommendedName>
</protein>
<accession>A0A6D2L271</accession>
<reference evidence="3" key="1">
    <citation type="submission" date="2020-01" db="EMBL/GenBank/DDBJ databases">
        <authorList>
            <person name="Mishra B."/>
        </authorList>
    </citation>
    <scope>NUCLEOTIDE SEQUENCE [LARGE SCALE GENOMIC DNA]</scope>
</reference>
<dbReference type="InterPro" id="IPR004312">
    <property type="entry name" value="ATHILA_Orf1_C"/>
</dbReference>
<gene>
    <name evidence="3" type="ORF">MERR_LOCUS46935</name>
</gene>
<feature type="region of interest" description="Disordered" evidence="1">
    <location>
        <begin position="106"/>
        <end position="166"/>
    </location>
</feature>